<sequence length="218" mass="24781">MYDYDDFGVTTTIGDSSFFNEVCYTAGIYDVSTGLYYLNARYYDPNNGRFITRDTYRGEINNPSTLHLYAYCANNPINFTDPSGHYSQAIKEPTGIRIIRGLVNSVLIGAAIIYNGVTWVKATVAKTSKKYTYYKAMIKDYQVYMSDGISKSAAISRLKKNQDVWTKKKYNAFTIAKAATDKGATVKGPECHLKNKNGKQIPRFYYHYHARYLSSNRV</sequence>
<dbReference type="EMBL" id="JANKBY010000137">
    <property type="protein sequence ID" value="MCR1823388.1"/>
    <property type="molecule type" value="Genomic_DNA"/>
</dbReference>
<dbReference type="PANTHER" id="PTHR32305">
    <property type="match status" value="1"/>
</dbReference>
<keyword evidence="2" id="KW-1185">Reference proteome</keyword>
<dbReference type="Proteomes" id="UP001140817">
    <property type="component" value="Unassembled WGS sequence"/>
</dbReference>
<evidence type="ECO:0000313" key="2">
    <source>
        <dbReference type="Proteomes" id="UP001140817"/>
    </source>
</evidence>
<reference evidence="1" key="1">
    <citation type="submission" date="2022-07" db="EMBL/GenBank/DDBJ databases">
        <title>Enhanced cultured diversity of the mouse gut microbiota enables custom-made synthetic communities.</title>
        <authorList>
            <person name="Afrizal A."/>
        </authorList>
    </citation>
    <scope>NUCLEOTIDE SEQUENCE</scope>
    <source>
        <strain evidence="1">DSM 29186</strain>
    </source>
</reference>
<name>A0A9X2MC14_9FIRM</name>
<dbReference type="PANTHER" id="PTHR32305:SF15">
    <property type="entry name" value="PROTEIN RHSA-RELATED"/>
    <property type="match status" value="1"/>
</dbReference>
<dbReference type="AlphaFoldDB" id="A0A9X2MC14"/>
<dbReference type="InterPro" id="IPR050708">
    <property type="entry name" value="T6SS_VgrG/RHS"/>
</dbReference>
<protein>
    <submittedName>
        <fullName evidence="1">RHS repeat-associated core domain-containing protein</fullName>
    </submittedName>
</protein>
<dbReference type="Gene3D" id="2.180.10.10">
    <property type="entry name" value="RHS repeat-associated core"/>
    <property type="match status" value="1"/>
</dbReference>
<dbReference type="InterPro" id="IPR022385">
    <property type="entry name" value="Rhs_assc_core"/>
</dbReference>
<gene>
    <name evidence="1" type="ORF">NSA58_11365</name>
</gene>
<organism evidence="1 2">
    <name type="scientific">Terrisporobacter muris</name>
    <dbReference type="NCBI Taxonomy" id="2963284"/>
    <lineage>
        <taxon>Bacteria</taxon>
        <taxon>Bacillati</taxon>
        <taxon>Bacillota</taxon>
        <taxon>Clostridia</taxon>
        <taxon>Peptostreptococcales</taxon>
        <taxon>Peptostreptococcaceae</taxon>
        <taxon>Terrisporobacter</taxon>
    </lineage>
</organism>
<evidence type="ECO:0000313" key="1">
    <source>
        <dbReference type="EMBL" id="MCR1823388.1"/>
    </source>
</evidence>
<comment type="caution">
    <text evidence="1">The sequence shown here is derived from an EMBL/GenBank/DDBJ whole genome shotgun (WGS) entry which is preliminary data.</text>
</comment>
<proteinExistence type="predicted"/>
<accession>A0A9X2MC14</accession>
<dbReference type="NCBIfam" id="TIGR03696">
    <property type="entry name" value="Rhs_assc_core"/>
    <property type="match status" value="1"/>
</dbReference>